<evidence type="ECO:0000256" key="6">
    <source>
        <dbReference type="RuleBase" id="RU003567"/>
    </source>
</evidence>
<dbReference type="EMBL" id="MJBI02000001">
    <property type="protein sequence ID" value="RAI82545.1"/>
    <property type="molecule type" value="Genomic_DNA"/>
</dbReference>
<dbReference type="GO" id="GO:0051117">
    <property type="term" value="F:ATPase binding"/>
    <property type="evidence" value="ECO:0007669"/>
    <property type="project" value="TreeGrafter"/>
</dbReference>
<dbReference type="GO" id="GO:0004252">
    <property type="term" value="F:serine-type endopeptidase activity"/>
    <property type="evidence" value="ECO:0007669"/>
    <property type="project" value="InterPro"/>
</dbReference>
<keyword evidence="3 7" id="KW-0645">Protease</keyword>
<accession>A0A364JNP8</accession>
<dbReference type="Proteomes" id="UP000229523">
    <property type="component" value="Unassembled WGS sequence"/>
</dbReference>
<evidence type="ECO:0000256" key="3">
    <source>
        <dbReference type="ARBA" id="ARBA00022670"/>
    </source>
</evidence>
<keyword evidence="2" id="KW-0963">Cytoplasm</keyword>
<dbReference type="Pfam" id="PF00574">
    <property type="entry name" value="CLP_protease"/>
    <property type="match status" value="1"/>
</dbReference>
<keyword evidence="5" id="KW-0720">Serine protease</keyword>
<evidence type="ECO:0000313" key="8">
    <source>
        <dbReference type="Proteomes" id="UP000229523"/>
    </source>
</evidence>
<dbReference type="PRINTS" id="PR00127">
    <property type="entry name" value="CLPPROTEASEP"/>
</dbReference>
<dbReference type="RefSeq" id="WP_099578218.1">
    <property type="nucleotide sequence ID" value="NZ_MJBI02000001.1"/>
</dbReference>
<dbReference type="GO" id="GO:0006515">
    <property type="term" value="P:protein quality control for misfolded or incompletely synthesized proteins"/>
    <property type="evidence" value="ECO:0007669"/>
    <property type="project" value="TreeGrafter"/>
</dbReference>
<comment type="similarity">
    <text evidence="1 6">Belongs to the peptidase S14 family.</text>
</comment>
<dbReference type="PANTHER" id="PTHR10381:SF70">
    <property type="entry name" value="ATP-DEPENDENT CLP PROTEASE PROTEOLYTIC SUBUNIT"/>
    <property type="match status" value="1"/>
</dbReference>
<dbReference type="AlphaFoldDB" id="A0A364JNP8"/>
<dbReference type="InterPro" id="IPR023562">
    <property type="entry name" value="ClpP/TepA"/>
</dbReference>
<sequence length="222" mass="25002">MYGMYDRKKNSFINVINVEDTGYIDIYGEIKPINNKGDDETSVSVYGFNEAIKNLGDVSKIIVSINSIGGDVFEGITIHNILKRHKAHITVNIEGYALSIASLIAMAGDTINMSDNSYMMIHCASTMVVGEPRELREMAETLDKIDDIICNSYFDKVKISKFEIKDMMKEETWLNAEDCKKYGFIDNITTGKKISACADHKKINKYRNAPSTLKSNNSSYYL</sequence>
<keyword evidence="8" id="KW-1185">Reference proteome</keyword>
<protein>
    <recommendedName>
        <fullName evidence="6">ATP-dependent Clp protease proteolytic subunit</fullName>
    </recommendedName>
</protein>
<evidence type="ECO:0000256" key="5">
    <source>
        <dbReference type="ARBA" id="ARBA00022825"/>
    </source>
</evidence>
<name>A0A364JNP8_9STAP</name>
<keyword evidence="4" id="KW-0378">Hydrolase</keyword>
<dbReference type="Gene3D" id="3.90.226.10">
    <property type="entry name" value="2-enoyl-CoA Hydratase, Chain A, domain 1"/>
    <property type="match status" value="1"/>
</dbReference>
<dbReference type="InterPro" id="IPR029045">
    <property type="entry name" value="ClpP/crotonase-like_dom_sf"/>
</dbReference>
<dbReference type="PANTHER" id="PTHR10381">
    <property type="entry name" value="ATP-DEPENDENT CLP PROTEASE PROTEOLYTIC SUBUNIT"/>
    <property type="match status" value="1"/>
</dbReference>
<comment type="caution">
    <text evidence="7">The sequence shown here is derived from an EMBL/GenBank/DDBJ whole genome shotgun (WGS) entry which is preliminary data.</text>
</comment>
<organism evidence="7 8">
    <name type="scientific">Macrococcoides goetzii</name>
    <dbReference type="NCBI Taxonomy" id="1891097"/>
    <lineage>
        <taxon>Bacteria</taxon>
        <taxon>Bacillati</taxon>
        <taxon>Bacillota</taxon>
        <taxon>Bacilli</taxon>
        <taxon>Bacillales</taxon>
        <taxon>Staphylococcaceae</taxon>
        <taxon>Macrococcoides</taxon>
    </lineage>
</organism>
<proteinExistence type="inferred from homology"/>
<evidence type="ECO:0000256" key="4">
    <source>
        <dbReference type="ARBA" id="ARBA00022801"/>
    </source>
</evidence>
<reference evidence="7 8" key="1">
    <citation type="journal article" date="2018" name="Front. Microbiol.">
        <title>Description and Comparative Genomics of Macrococcus caseolyticus subsp. hominis subsp. nov., Macrococcus goetzii sp. nov., Macrococcus epidermidis sp. nov., and Macrococcus bohemicus sp. nov., Novel Macrococci From Human Clinical Material With Virulence Potential and Suspected Uptake of Foreign DNA by Natural Transformation.</title>
        <authorList>
            <person name="Maslanova I."/>
            <person name="Wertheimer Z."/>
            <person name="Sedlacek I."/>
            <person name="Svec P."/>
            <person name="Indrakova A."/>
            <person name="Kovarovic V."/>
            <person name="Schumann P."/>
            <person name="Sproer C."/>
            <person name="Kralova S."/>
            <person name="Sedo O."/>
            <person name="Kristofova L."/>
            <person name="Vrbovska V."/>
            <person name="Fuzik T."/>
            <person name="Petras P."/>
            <person name="Zdrahal Z."/>
            <person name="Ruzickova V."/>
            <person name="Doskar J."/>
            <person name="Pantucek R."/>
        </authorList>
    </citation>
    <scope>NUCLEOTIDE SEQUENCE [LARGE SCALE GENOMIC DNA]</scope>
    <source>
        <strain evidence="7 8">CCM 4927</strain>
    </source>
</reference>
<evidence type="ECO:0000256" key="1">
    <source>
        <dbReference type="ARBA" id="ARBA00007039"/>
    </source>
</evidence>
<dbReference type="CDD" id="cd07016">
    <property type="entry name" value="S14_ClpP_1"/>
    <property type="match status" value="1"/>
</dbReference>
<dbReference type="InterPro" id="IPR001907">
    <property type="entry name" value="ClpP"/>
</dbReference>
<dbReference type="GO" id="GO:0009368">
    <property type="term" value="C:endopeptidase Clp complex"/>
    <property type="evidence" value="ECO:0007669"/>
    <property type="project" value="TreeGrafter"/>
</dbReference>
<gene>
    <name evidence="7" type="ORF">BFS35_002325</name>
</gene>
<evidence type="ECO:0000313" key="7">
    <source>
        <dbReference type="EMBL" id="RAI82545.1"/>
    </source>
</evidence>
<dbReference type="GO" id="GO:0004176">
    <property type="term" value="F:ATP-dependent peptidase activity"/>
    <property type="evidence" value="ECO:0007669"/>
    <property type="project" value="InterPro"/>
</dbReference>
<evidence type="ECO:0000256" key="2">
    <source>
        <dbReference type="ARBA" id="ARBA00022490"/>
    </source>
</evidence>
<dbReference type="SUPFAM" id="SSF52096">
    <property type="entry name" value="ClpP/crotonase"/>
    <property type="match status" value="1"/>
</dbReference>
<dbReference type="NCBIfam" id="NF045542">
    <property type="entry name" value="Clp_rel_HeadMat"/>
    <property type="match status" value="1"/>
</dbReference>